<accession>A0ABX8CIB3</accession>
<proteinExistence type="predicted"/>
<name>A0ABX8CIB3_9CHLA</name>
<feature type="coiled-coil region" evidence="1">
    <location>
        <begin position="390"/>
        <end position="437"/>
    </location>
</feature>
<organism evidence="2 3">
    <name type="scientific">Chlamydia crocodili</name>
    <dbReference type="NCBI Taxonomy" id="2766982"/>
    <lineage>
        <taxon>Bacteria</taxon>
        <taxon>Pseudomonadati</taxon>
        <taxon>Chlamydiota</taxon>
        <taxon>Chlamydiia</taxon>
        <taxon>Chlamydiales</taxon>
        <taxon>Chlamydiaceae</taxon>
        <taxon>Chlamydia/Chlamydophila group</taxon>
        <taxon>Chlamydia</taxon>
    </lineage>
</organism>
<dbReference type="Proteomes" id="UP000680625">
    <property type="component" value="Chromosome"/>
</dbReference>
<sequence>MLEEAEKAYQKAFAVVEDLNKNLHQKEKALEALNLVSSYQDFQILLKKQISSQSLIIDLLEQLIGELQIRLFKIQEEEERLQKRLQELQSVGSFDKQAVEKLEKEIEKLRKEKSSSRDELRIRLEQLHKETTEAGEVAGKNKLNSEQIQWIIKELEQQLKEAQTEIENKEQRIQDLEKELADLKNLSTGDQESLQDEIQRLHQLSSKDNQKITNLVDQSKRLAVLTERNAILEQRLEQLERRCKQEAFVYEDRLIEIRQIYQEELEKLNDKHTLEIEEIKSRYKEEINGLENSLFILKDDLLRVHETFDQTVNVKDLRLKKLQTTLVLYDHVIEHYEGLLQVEPLLLEQFIKDKAVLKGIELGNEVYSREDIVYMYATFEEKLCDAQYEIMHLKHRILTLEKELKNFKSSKQLQEKLQQLTEDIQKLQASLKETMRFLTPEQQKMVQMILDDMD</sequence>
<evidence type="ECO:0000313" key="2">
    <source>
        <dbReference type="EMBL" id="QVE49322.1"/>
    </source>
</evidence>
<reference evidence="2 3" key="1">
    <citation type="submission" date="2020-08" db="EMBL/GenBank/DDBJ databases">
        <title>Isolation and characterization of novel Chlamydia from Siamese crocodiles (Crocodylus siamensis).</title>
        <authorList>
            <person name="Sariya L."/>
        </authorList>
    </citation>
    <scope>NUCLEOTIDE SEQUENCE [LARGE SCALE GENOMIC DNA]</scope>
    <source>
        <strain evidence="2 3">No. 12</strain>
    </source>
</reference>
<dbReference type="GeneID" id="301704216"/>
<keyword evidence="1" id="KW-0175">Coiled coil</keyword>
<dbReference type="SUPFAM" id="SSF57997">
    <property type="entry name" value="Tropomyosin"/>
    <property type="match status" value="1"/>
</dbReference>
<evidence type="ECO:0000256" key="1">
    <source>
        <dbReference type="SAM" id="Coils"/>
    </source>
</evidence>
<gene>
    <name evidence="2" type="ORF">H9Q19_01250</name>
</gene>
<keyword evidence="3" id="KW-1185">Reference proteome</keyword>
<dbReference type="EMBL" id="CP060791">
    <property type="protein sequence ID" value="QVE49322.1"/>
    <property type="molecule type" value="Genomic_DNA"/>
</dbReference>
<evidence type="ECO:0000313" key="3">
    <source>
        <dbReference type="Proteomes" id="UP000680625"/>
    </source>
</evidence>
<dbReference type="RefSeq" id="WP_213241464.1">
    <property type="nucleotide sequence ID" value="NZ_CP060791.1"/>
</dbReference>
<feature type="coiled-coil region" evidence="1">
    <location>
        <begin position="2"/>
        <end position="300"/>
    </location>
</feature>
<protein>
    <submittedName>
        <fullName evidence="2">Uncharacterized protein</fullName>
    </submittedName>
</protein>